<keyword evidence="1" id="KW-0808">Transferase</keyword>
<name>Q0RMY2_FRAAA</name>
<keyword evidence="1" id="KW-0328">Glycosyltransferase</keyword>
<dbReference type="EC" id="2.4.1.10" evidence="1"/>
<sequence length="171" mass="18681">MVDEQVAREYLASVEARLAADACGPRWEDWAGTPVLVGRRADFRLQWAATRLHLFTIAAAVPEITVATIDTFTAQALDYAKANKGGLPVGLQTGVAVFPLLVSDRVDPAAAAWAADRQRVRFACMARPVVADAAQRRVGFYRGRPAIGRLYASYLITRGERYFGSPGWTLV</sequence>
<keyword evidence="2" id="KW-1185">Reference proteome</keyword>
<dbReference type="AlphaFoldDB" id="Q0RMY2"/>
<evidence type="ECO:0000313" key="2">
    <source>
        <dbReference type="Proteomes" id="UP000000657"/>
    </source>
</evidence>
<dbReference type="OrthoDB" id="4827277at2"/>
<proteinExistence type="predicted"/>
<dbReference type="KEGG" id="fal:FRAAL2465"/>
<dbReference type="GO" id="GO:0050053">
    <property type="term" value="F:levansucrase activity"/>
    <property type="evidence" value="ECO:0007669"/>
    <property type="project" value="UniProtKB-EC"/>
</dbReference>
<dbReference type="Proteomes" id="UP000000657">
    <property type="component" value="Chromosome"/>
</dbReference>
<protein>
    <submittedName>
        <fullName evidence="1">Levansucrase (Beta-D-fructofuranosyl transferase) (Sucrose 6-fructosyl transferase)</fullName>
        <ecNumber evidence="1">2.4.1.10</ecNumber>
    </submittedName>
</protein>
<accession>Q0RMY2</accession>
<organism evidence="1 2">
    <name type="scientific">Frankia alni (strain DSM 45986 / CECT 9034 / ACN14a)</name>
    <dbReference type="NCBI Taxonomy" id="326424"/>
    <lineage>
        <taxon>Bacteria</taxon>
        <taxon>Bacillati</taxon>
        <taxon>Actinomycetota</taxon>
        <taxon>Actinomycetes</taxon>
        <taxon>Frankiales</taxon>
        <taxon>Frankiaceae</taxon>
        <taxon>Frankia</taxon>
    </lineage>
</organism>
<dbReference type="eggNOG" id="ENOG50338XQ">
    <property type="taxonomic scope" value="Bacteria"/>
</dbReference>
<reference evidence="1 2" key="1">
    <citation type="journal article" date="2007" name="Genome Res.">
        <title>Genome characteristics of facultatively symbiotic Frankia sp. strains reflect host range and host plant biogeography.</title>
        <authorList>
            <person name="Normand P."/>
            <person name="Lapierre P."/>
            <person name="Tisa L.S."/>
            <person name="Gogarten J.P."/>
            <person name="Alloisio N."/>
            <person name="Bagnarol E."/>
            <person name="Bassi C.A."/>
            <person name="Berry A.M."/>
            <person name="Bickhart D.M."/>
            <person name="Choisne N."/>
            <person name="Couloux A."/>
            <person name="Cournoyer B."/>
            <person name="Cruveiller S."/>
            <person name="Daubin V."/>
            <person name="Demange N."/>
            <person name="Francino M.P."/>
            <person name="Goltsman E."/>
            <person name="Huang Y."/>
            <person name="Kopp O.R."/>
            <person name="Labarre L."/>
            <person name="Lapidus A."/>
            <person name="Lavire C."/>
            <person name="Marechal J."/>
            <person name="Martinez M."/>
            <person name="Mastronunzio J.E."/>
            <person name="Mullin B.C."/>
            <person name="Niemann J."/>
            <person name="Pujic P."/>
            <person name="Rawnsley T."/>
            <person name="Rouy Z."/>
            <person name="Schenowitz C."/>
            <person name="Sellstedt A."/>
            <person name="Tavares F."/>
            <person name="Tomkins J.P."/>
            <person name="Vallenet D."/>
            <person name="Valverde C."/>
            <person name="Wall L.G."/>
            <person name="Wang Y."/>
            <person name="Medigue C."/>
            <person name="Benson D.R."/>
        </authorList>
    </citation>
    <scope>NUCLEOTIDE SEQUENCE [LARGE SCALE GENOMIC DNA]</scope>
    <source>
        <strain evidence="2">DSM 45986 / CECT 9034 / ACN14a</strain>
    </source>
</reference>
<dbReference type="HOGENOM" id="CLU_1640750_0_0_11"/>
<gene>
    <name evidence="1" type="ordered locus">FRAAL2465</name>
</gene>
<dbReference type="RefSeq" id="WP_011603622.1">
    <property type="nucleotide sequence ID" value="NC_008278.1"/>
</dbReference>
<dbReference type="EMBL" id="CT573213">
    <property type="protein sequence ID" value="CAJ61114.1"/>
    <property type="molecule type" value="Genomic_DNA"/>
</dbReference>
<evidence type="ECO:0000313" key="1">
    <source>
        <dbReference type="EMBL" id="CAJ61114.1"/>
    </source>
</evidence>